<evidence type="ECO:0000313" key="1">
    <source>
        <dbReference type="EMBL" id="TGN55945.1"/>
    </source>
</evidence>
<name>A0A4Z1CAS9_9RHOB</name>
<comment type="caution">
    <text evidence="1">The sequence shown here is derived from an EMBL/GenBank/DDBJ whole genome shotgun (WGS) entry which is preliminary data.</text>
</comment>
<organism evidence="1 2">
    <name type="scientific">Paracoccus liaowanqingii</name>
    <dbReference type="NCBI Taxonomy" id="2560053"/>
    <lineage>
        <taxon>Bacteria</taxon>
        <taxon>Pseudomonadati</taxon>
        <taxon>Pseudomonadota</taxon>
        <taxon>Alphaproteobacteria</taxon>
        <taxon>Rhodobacterales</taxon>
        <taxon>Paracoccaceae</taxon>
        <taxon>Paracoccus</taxon>
    </lineage>
</organism>
<sequence length="98" mass="10799">MAAVTHVCTIEHVAKMLDEDLEMLEAIAENDDNLSYGAIISIYTGSEEGITALTNDGIGELKDMLHDARRSPDAWHSFLKDFVADPDIIARVKENGPR</sequence>
<dbReference type="EMBL" id="SRPG01000153">
    <property type="protein sequence ID" value="TGN55945.1"/>
    <property type="molecule type" value="Genomic_DNA"/>
</dbReference>
<dbReference type="OrthoDB" id="8081994at2"/>
<reference evidence="1 2" key="1">
    <citation type="submission" date="2019-03" db="EMBL/GenBank/DDBJ databases">
        <authorList>
            <person name="Li J."/>
        </authorList>
    </citation>
    <scope>NUCLEOTIDE SEQUENCE [LARGE SCALE GENOMIC DNA]</scope>
    <source>
        <strain evidence="1 2">3058</strain>
    </source>
</reference>
<protein>
    <submittedName>
        <fullName evidence="1">Uncharacterized protein</fullName>
    </submittedName>
</protein>
<keyword evidence="2" id="KW-1185">Reference proteome</keyword>
<proteinExistence type="predicted"/>
<gene>
    <name evidence="1" type="ORF">E4L95_14620</name>
</gene>
<dbReference type="Proteomes" id="UP000297972">
    <property type="component" value="Unassembled WGS sequence"/>
</dbReference>
<dbReference type="AlphaFoldDB" id="A0A4Z1CAS9"/>
<evidence type="ECO:0000313" key="2">
    <source>
        <dbReference type="Proteomes" id="UP000297972"/>
    </source>
</evidence>
<accession>A0A4Z1CAS9</accession>
<dbReference type="RefSeq" id="WP_135818226.1">
    <property type="nucleotide sequence ID" value="NZ_SRPG01000153.1"/>
</dbReference>